<dbReference type="EMBL" id="JAJSOF020000005">
    <property type="protein sequence ID" value="KAJ4448518.1"/>
    <property type="molecule type" value="Genomic_DNA"/>
</dbReference>
<evidence type="ECO:0000313" key="1">
    <source>
        <dbReference type="EMBL" id="KAJ4448518.1"/>
    </source>
</evidence>
<gene>
    <name evidence="1" type="ORF">ANN_10536</name>
</gene>
<protein>
    <recommendedName>
        <fullName evidence="3">Mos1 transposase HTH domain-containing protein</fullName>
    </recommendedName>
</protein>
<keyword evidence="2" id="KW-1185">Reference proteome</keyword>
<comment type="caution">
    <text evidence="1">The sequence shown here is derived from an EMBL/GenBank/DDBJ whole genome shotgun (WGS) entry which is preliminary data.</text>
</comment>
<reference evidence="1 2" key="1">
    <citation type="journal article" date="2022" name="Allergy">
        <title>Genome assembly and annotation of Periplaneta americana reveal a comprehensive cockroach allergen profile.</title>
        <authorList>
            <person name="Wang L."/>
            <person name="Xiong Q."/>
            <person name="Saelim N."/>
            <person name="Wang L."/>
            <person name="Nong W."/>
            <person name="Wan A.T."/>
            <person name="Shi M."/>
            <person name="Liu X."/>
            <person name="Cao Q."/>
            <person name="Hui J.H.L."/>
            <person name="Sookrung N."/>
            <person name="Leung T.F."/>
            <person name="Tungtrongchitr A."/>
            <person name="Tsui S.K.W."/>
        </authorList>
    </citation>
    <scope>NUCLEOTIDE SEQUENCE [LARGE SCALE GENOMIC DNA]</scope>
    <source>
        <strain evidence="1">PWHHKU_190912</strain>
    </source>
</reference>
<sequence>MSDSCYARLNLAVKLGNCSKVEQRLVTRFLWAGSVSGSQTHQRMCAQYGDIALLCRVIYKWIKKFENEEQTKDMILED</sequence>
<evidence type="ECO:0008006" key="3">
    <source>
        <dbReference type="Google" id="ProtNLM"/>
    </source>
</evidence>
<organism evidence="1 2">
    <name type="scientific">Periplaneta americana</name>
    <name type="common">American cockroach</name>
    <name type="synonym">Blatta americana</name>
    <dbReference type="NCBI Taxonomy" id="6978"/>
    <lineage>
        <taxon>Eukaryota</taxon>
        <taxon>Metazoa</taxon>
        <taxon>Ecdysozoa</taxon>
        <taxon>Arthropoda</taxon>
        <taxon>Hexapoda</taxon>
        <taxon>Insecta</taxon>
        <taxon>Pterygota</taxon>
        <taxon>Neoptera</taxon>
        <taxon>Polyneoptera</taxon>
        <taxon>Dictyoptera</taxon>
        <taxon>Blattodea</taxon>
        <taxon>Blattoidea</taxon>
        <taxon>Blattidae</taxon>
        <taxon>Blattinae</taxon>
        <taxon>Periplaneta</taxon>
    </lineage>
</organism>
<accession>A0ABQ8TRP2</accession>
<dbReference type="Proteomes" id="UP001148838">
    <property type="component" value="Unassembled WGS sequence"/>
</dbReference>
<proteinExistence type="predicted"/>
<name>A0ABQ8TRP2_PERAM</name>
<evidence type="ECO:0000313" key="2">
    <source>
        <dbReference type="Proteomes" id="UP001148838"/>
    </source>
</evidence>